<dbReference type="Proteomes" id="UP001165405">
    <property type="component" value="Unassembled WGS sequence"/>
</dbReference>
<keyword evidence="1" id="KW-1133">Transmembrane helix</keyword>
<evidence type="ECO:0000256" key="1">
    <source>
        <dbReference type="SAM" id="Phobius"/>
    </source>
</evidence>
<feature type="transmembrane region" description="Helical" evidence="1">
    <location>
        <begin position="68"/>
        <end position="89"/>
    </location>
</feature>
<keyword evidence="1" id="KW-0472">Membrane</keyword>
<accession>A0AA41U8E0</accession>
<keyword evidence="2" id="KW-0732">Signal</keyword>
<evidence type="ECO:0000256" key="2">
    <source>
        <dbReference type="SAM" id="SignalP"/>
    </source>
</evidence>
<evidence type="ECO:0000313" key="3">
    <source>
        <dbReference type="EMBL" id="MCF4120392.1"/>
    </source>
</evidence>
<gene>
    <name evidence="3" type="ORF">L1785_05315</name>
</gene>
<evidence type="ECO:0000313" key="4">
    <source>
        <dbReference type="Proteomes" id="UP001165405"/>
    </source>
</evidence>
<reference evidence="3" key="1">
    <citation type="submission" date="2022-01" db="EMBL/GenBank/DDBJ databases">
        <title>Antribacter sp. nov., isolated from Guizhou of China.</title>
        <authorList>
            <person name="Chengliang C."/>
            <person name="Ya Z."/>
        </authorList>
    </citation>
    <scope>NUCLEOTIDE SEQUENCE</scope>
    <source>
        <strain evidence="3">KLBMP 9083</strain>
    </source>
</reference>
<proteinExistence type="predicted"/>
<name>A0AA41U8E0_9MICO</name>
<organism evidence="3 4">
    <name type="scientific">Antribacter soli</name>
    <dbReference type="NCBI Taxonomy" id="2910976"/>
    <lineage>
        <taxon>Bacteria</taxon>
        <taxon>Bacillati</taxon>
        <taxon>Actinomycetota</taxon>
        <taxon>Actinomycetes</taxon>
        <taxon>Micrococcales</taxon>
        <taxon>Promicromonosporaceae</taxon>
        <taxon>Antribacter</taxon>
    </lineage>
</organism>
<sequence length="94" mass="9677">MPIVLAVCLLALAACAPGVNEAVDVPAPGGERPAGFWLGVWHGFIVLVTFVISLFTDSVSIYEVHNTGGWYDVGFLLGLGVSIGGGYGAGRARS</sequence>
<keyword evidence="4" id="KW-1185">Reference proteome</keyword>
<feature type="chain" id="PRO_5041354718" evidence="2">
    <location>
        <begin position="23"/>
        <end position="94"/>
    </location>
</feature>
<dbReference type="AlphaFoldDB" id="A0AA41U8E0"/>
<feature type="signal peptide" evidence="2">
    <location>
        <begin position="1"/>
        <end position="22"/>
    </location>
</feature>
<comment type="caution">
    <text evidence="3">The sequence shown here is derived from an EMBL/GenBank/DDBJ whole genome shotgun (WGS) entry which is preliminary data.</text>
</comment>
<dbReference type="EMBL" id="JAKGSG010000020">
    <property type="protein sequence ID" value="MCF4120392.1"/>
    <property type="molecule type" value="Genomic_DNA"/>
</dbReference>
<feature type="transmembrane region" description="Helical" evidence="1">
    <location>
        <begin position="38"/>
        <end position="56"/>
    </location>
</feature>
<protein>
    <submittedName>
        <fullName evidence="3">Uncharacterized protein</fullName>
    </submittedName>
</protein>
<keyword evidence="1" id="KW-0812">Transmembrane</keyword>